<feature type="domain" description="Amino acid permease/ SLC12A" evidence="9">
    <location>
        <begin position="182"/>
        <end position="646"/>
    </location>
</feature>
<evidence type="ECO:0000256" key="6">
    <source>
        <dbReference type="ARBA" id="ARBA00023136"/>
    </source>
</evidence>
<name>G7E0N1_MIXOS</name>
<dbReference type="GO" id="GO:0015171">
    <property type="term" value="F:amino acid transmembrane transporter activity"/>
    <property type="evidence" value="ECO:0007669"/>
    <property type="project" value="TreeGrafter"/>
</dbReference>
<dbReference type="PANTHER" id="PTHR43341:SF20">
    <property type="entry name" value="AAT FAMILY AMINO ACID TRANSPORTER"/>
    <property type="match status" value="1"/>
</dbReference>
<feature type="transmembrane region" description="Helical" evidence="8">
    <location>
        <begin position="540"/>
        <end position="566"/>
    </location>
</feature>
<reference evidence="10 11" key="1">
    <citation type="journal article" date="2011" name="J. Gen. Appl. Microbiol.">
        <title>Draft genome sequencing of the enigmatic basidiomycete Mixia osmundae.</title>
        <authorList>
            <person name="Nishida H."/>
            <person name="Nagatsuka Y."/>
            <person name="Sugiyama J."/>
        </authorList>
    </citation>
    <scope>NUCLEOTIDE SEQUENCE [LARGE SCALE GENOMIC DNA]</scope>
    <source>
        <strain evidence="11">CBS 9802 / IAM 14324 / JCM 22182 / KY 12970</strain>
    </source>
</reference>
<evidence type="ECO:0000313" key="11">
    <source>
        <dbReference type="Proteomes" id="UP000009131"/>
    </source>
</evidence>
<evidence type="ECO:0000259" key="9">
    <source>
        <dbReference type="Pfam" id="PF00324"/>
    </source>
</evidence>
<dbReference type="InterPro" id="IPR004841">
    <property type="entry name" value="AA-permease/SLC12A_dom"/>
</dbReference>
<dbReference type="PANTHER" id="PTHR43341">
    <property type="entry name" value="AMINO ACID PERMEASE"/>
    <property type="match status" value="1"/>
</dbReference>
<feature type="transmembrane region" description="Helical" evidence="8">
    <location>
        <begin position="264"/>
        <end position="287"/>
    </location>
</feature>
<feature type="region of interest" description="Disordered" evidence="7">
    <location>
        <begin position="107"/>
        <end position="141"/>
    </location>
</feature>
<feature type="transmembrane region" description="Helical" evidence="8">
    <location>
        <begin position="586"/>
        <end position="611"/>
    </location>
</feature>
<feature type="transmembrane region" description="Helical" evidence="8">
    <location>
        <begin position="416"/>
        <end position="435"/>
    </location>
</feature>
<reference evidence="10 11" key="2">
    <citation type="journal article" date="2012" name="Open Biol.">
        <title>Characteristics of nucleosomes and linker DNA regions on the genome of the basidiomycete Mixia osmundae revealed by mono- and dinucleosome mapping.</title>
        <authorList>
            <person name="Nishida H."/>
            <person name="Kondo S."/>
            <person name="Matsumoto T."/>
            <person name="Suzuki Y."/>
            <person name="Yoshikawa H."/>
            <person name="Taylor T.D."/>
            <person name="Sugiyama J."/>
        </authorList>
    </citation>
    <scope>NUCLEOTIDE SEQUENCE [LARGE SCALE GENOMIC DNA]</scope>
    <source>
        <strain evidence="11">CBS 9802 / IAM 14324 / JCM 22182 / KY 12970</strain>
    </source>
</reference>
<dbReference type="FunFam" id="1.20.1740.10:FF:000006">
    <property type="entry name" value="General amino acid permease"/>
    <property type="match status" value="1"/>
</dbReference>
<evidence type="ECO:0000313" key="10">
    <source>
        <dbReference type="EMBL" id="GAA96391.1"/>
    </source>
</evidence>
<keyword evidence="4" id="KW-0029">Amino-acid transport</keyword>
<dbReference type="HOGENOM" id="CLU_007946_12_1_1"/>
<dbReference type="Pfam" id="PF00324">
    <property type="entry name" value="AA_permease"/>
    <property type="match status" value="1"/>
</dbReference>
<dbReference type="GO" id="GO:0016020">
    <property type="term" value="C:membrane"/>
    <property type="evidence" value="ECO:0007669"/>
    <property type="project" value="UniProtKB-SubCell"/>
</dbReference>
<dbReference type="InParanoid" id="G7E0N1"/>
<evidence type="ECO:0000256" key="8">
    <source>
        <dbReference type="SAM" id="Phobius"/>
    </source>
</evidence>
<accession>G7E0N1</accession>
<gene>
    <name evidence="10" type="primary">Mo03058</name>
    <name evidence="10" type="ORF">E5Q_03058</name>
</gene>
<keyword evidence="2" id="KW-0813">Transport</keyword>
<feature type="transmembrane region" description="Helical" evidence="8">
    <location>
        <begin position="185"/>
        <end position="204"/>
    </location>
</feature>
<feature type="transmembrane region" description="Helical" evidence="8">
    <location>
        <begin position="513"/>
        <end position="534"/>
    </location>
</feature>
<evidence type="ECO:0000256" key="4">
    <source>
        <dbReference type="ARBA" id="ARBA00022970"/>
    </source>
</evidence>
<dbReference type="eggNOG" id="KOG1286">
    <property type="taxonomic scope" value="Eukaryota"/>
</dbReference>
<dbReference type="PROSITE" id="PS00218">
    <property type="entry name" value="AMINO_ACID_PERMEASE_1"/>
    <property type="match status" value="1"/>
</dbReference>
<feature type="transmembrane region" description="Helical" evidence="8">
    <location>
        <begin position="623"/>
        <end position="643"/>
    </location>
</feature>
<evidence type="ECO:0000256" key="7">
    <source>
        <dbReference type="SAM" id="MobiDB-lite"/>
    </source>
</evidence>
<feature type="transmembrane region" description="Helical" evidence="8">
    <location>
        <begin position="376"/>
        <end position="396"/>
    </location>
</feature>
<evidence type="ECO:0000256" key="1">
    <source>
        <dbReference type="ARBA" id="ARBA00004141"/>
    </source>
</evidence>
<dbReference type="OrthoDB" id="10062876at2759"/>
<dbReference type="InterPro" id="IPR050524">
    <property type="entry name" value="APC_YAT"/>
</dbReference>
<evidence type="ECO:0000256" key="5">
    <source>
        <dbReference type="ARBA" id="ARBA00022989"/>
    </source>
</evidence>
<dbReference type="STRING" id="764103.G7E0N1"/>
<evidence type="ECO:0000256" key="3">
    <source>
        <dbReference type="ARBA" id="ARBA00022692"/>
    </source>
</evidence>
<feature type="transmembrane region" description="Helical" evidence="8">
    <location>
        <begin position="293"/>
        <end position="311"/>
    </location>
</feature>
<evidence type="ECO:0000256" key="2">
    <source>
        <dbReference type="ARBA" id="ARBA00022448"/>
    </source>
</evidence>
<dbReference type="Proteomes" id="UP000009131">
    <property type="component" value="Unassembled WGS sequence"/>
</dbReference>
<feature type="transmembrane region" description="Helical" evidence="8">
    <location>
        <begin position="210"/>
        <end position="230"/>
    </location>
</feature>
<sequence length="682" mass="75593">MRSTNSIERRPRLAGRFTISDAHFDFSQSREHLVHKNLELIELVDWALYRQYRLTSWHRRCRYQTHLAPGSHQVRRMSLHLTILHNLRRLPRCTSKMSERPGYNYPGTPDGTDVNPQHFFPPQAENQAPSHKEDLEKVDSKAGSDGYELAVLDDATPHERRRNHKVYIEEGEHLERQLKQRHVQMISIGGVIGTGLFLGTANALRHGGPLGLFLGYTIMGSITLSVMLCLGEMISTFPLPGGHISLAKRFGDPALAFTMGWNYWYNWTIVLPAELSAAAVLVSYWISADSVNPGVWIAVCLIVVVGINLGGAKFYGEAEFWFAIIKVITIVGLIILGIIIDAGGVPGQKAIGFQYWRNPGAFVQYEEIGGALGRFVGFWTVLIQAAFSYIGTEIVALAAGEAKNPRRSIPKAIKRVYVRILLFYLVGTFVIGLIVPSNEPDLQLGSTAAKSPFVIAIKHAGIKGLPSVINAALLTSAWSAASSDMYTSSRALYALAIAGNAPRIFARTNGWGLPWPAMIVSVAFSLLAFMSAGATSAGTVFGYFANMTSVAGLLTWLGIFLTFIQWEKGTRATGLDRKSLAFTAPLMPYLAYYGAFMTSLILITNGFTVFIKIDGDFDDATFITSYLPLVMFVILYTGYKLWFKTKWILPADMDFISNSRDCPLEDEVPPRNIVEKVWNWIA</sequence>
<feature type="compositionally biased region" description="Basic and acidic residues" evidence="7">
    <location>
        <begin position="130"/>
        <end position="141"/>
    </location>
</feature>
<proteinExistence type="predicted"/>
<feature type="transmembrane region" description="Helical" evidence="8">
    <location>
        <begin position="320"/>
        <end position="340"/>
    </location>
</feature>
<comment type="subcellular location">
    <subcellularLocation>
        <location evidence="1">Membrane</location>
        <topology evidence="1">Multi-pass membrane protein</topology>
    </subcellularLocation>
</comment>
<dbReference type="AlphaFoldDB" id="G7E0N1"/>
<organism evidence="10 11">
    <name type="scientific">Mixia osmundae (strain CBS 9802 / IAM 14324 / JCM 22182 / KY 12970)</name>
    <dbReference type="NCBI Taxonomy" id="764103"/>
    <lineage>
        <taxon>Eukaryota</taxon>
        <taxon>Fungi</taxon>
        <taxon>Dikarya</taxon>
        <taxon>Basidiomycota</taxon>
        <taxon>Pucciniomycotina</taxon>
        <taxon>Mixiomycetes</taxon>
        <taxon>Mixiales</taxon>
        <taxon>Mixiaceae</taxon>
        <taxon>Mixia</taxon>
    </lineage>
</organism>
<dbReference type="FunCoup" id="G7E0N1">
    <property type="interactions" value="183"/>
</dbReference>
<comment type="caution">
    <text evidence="10">The sequence shown here is derived from an EMBL/GenBank/DDBJ whole genome shotgun (WGS) entry which is preliminary data.</text>
</comment>
<keyword evidence="11" id="KW-1185">Reference proteome</keyword>
<dbReference type="InterPro" id="IPR004840">
    <property type="entry name" value="Amino_acid_permease_CS"/>
</dbReference>
<dbReference type="Gene3D" id="1.20.1740.10">
    <property type="entry name" value="Amino acid/polyamine transporter I"/>
    <property type="match status" value="1"/>
</dbReference>
<keyword evidence="5 8" id="KW-1133">Transmembrane helix</keyword>
<keyword evidence="6 8" id="KW-0472">Membrane</keyword>
<keyword evidence="3 8" id="KW-0812">Transmembrane</keyword>
<dbReference type="EMBL" id="BABT02000084">
    <property type="protein sequence ID" value="GAA96391.1"/>
    <property type="molecule type" value="Genomic_DNA"/>
</dbReference>
<protein>
    <recommendedName>
        <fullName evidence="9">Amino acid permease/ SLC12A domain-containing protein</fullName>
    </recommendedName>
</protein>